<keyword evidence="6" id="KW-0413">Isomerase</keyword>
<dbReference type="RefSeq" id="WP_189361256.1">
    <property type="nucleotide sequence ID" value="NZ_MCIF01000002.1"/>
</dbReference>
<comment type="caution">
    <text evidence="11">The sequence shown here is derived from an EMBL/GenBank/DDBJ whole genome shotgun (WGS) entry which is preliminary data.</text>
</comment>
<dbReference type="EC" id="5.4.2.6" evidence="9"/>
<dbReference type="InterPro" id="IPR006439">
    <property type="entry name" value="HAD-SF_hydro_IA"/>
</dbReference>
<dbReference type="NCBIfam" id="TIGR01509">
    <property type="entry name" value="HAD-SF-IA-v3"/>
    <property type="match status" value="1"/>
</dbReference>
<dbReference type="GO" id="GO:0046872">
    <property type="term" value="F:metal ion binding"/>
    <property type="evidence" value="ECO:0007669"/>
    <property type="project" value="UniProtKB-KW"/>
</dbReference>
<dbReference type="InterPro" id="IPR051600">
    <property type="entry name" value="Beta-PGM-like"/>
</dbReference>
<dbReference type="SFLD" id="SFLDG01129">
    <property type="entry name" value="C1.5:_HAD__Beta-PGM__Phosphata"/>
    <property type="match status" value="1"/>
</dbReference>
<evidence type="ECO:0000256" key="3">
    <source>
        <dbReference type="ARBA" id="ARBA00022553"/>
    </source>
</evidence>
<dbReference type="InterPro" id="IPR023214">
    <property type="entry name" value="HAD_sf"/>
</dbReference>
<dbReference type="Gene3D" id="1.10.150.240">
    <property type="entry name" value="Putative phosphatase, domain 2"/>
    <property type="match status" value="1"/>
</dbReference>
<comment type="catalytic activity">
    <reaction evidence="8">
        <text>beta-D-glucose 1-phosphate = beta-D-glucose 6-phosphate</text>
        <dbReference type="Rhea" id="RHEA:20113"/>
        <dbReference type="ChEBI" id="CHEBI:57684"/>
        <dbReference type="ChEBI" id="CHEBI:58247"/>
        <dbReference type="EC" id="5.4.2.6"/>
    </reaction>
</comment>
<accession>A0A328VA41</accession>
<dbReference type="EMBL" id="MCIF01000002">
    <property type="protein sequence ID" value="RAQ94428.1"/>
    <property type="molecule type" value="Genomic_DNA"/>
</dbReference>
<dbReference type="SFLD" id="SFLDG01135">
    <property type="entry name" value="C1.5.6:_HAD__Beta-PGM__Phospha"/>
    <property type="match status" value="1"/>
</dbReference>
<keyword evidence="12" id="KW-1185">Reference proteome</keyword>
<proteinExistence type="inferred from homology"/>
<evidence type="ECO:0000313" key="11">
    <source>
        <dbReference type="EMBL" id="RAQ94428.1"/>
    </source>
</evidence>
<dbReference type="InterPro" id="IPR036412">
    <property type="entry name" value="HAD-like_sf"/>
</dbReference>
<evidence type="ECO:0000313" key="12">
    <source>
        <dbReference type="Proteomes" id="UP000248706"/>
    </source>
</evidence>
<evidence type="ECO:0000256" key="1">
    <source>
        <dbReference type="ARBA" id="ARBA00001946"/>
    </source>
</evidence>
<keyword evidence="7" id="KW-0119">Carbohydrate metabolism</keyword>
<dbReference type="SFLD" id="SFLDS00003">
    <property type="entry name" value="Haloacid_Dehalogenase"/>
    <property type="match status" value="1"/>
</dbReference>
<dbReference type="Pfam" id="PF00702">
    <property type="entry name" value="Hydrolase"/>
    <property type="match status" value="1"/>
</dbReference>
<dbReference type="GO" id="GO:0008801">
    <property type="term" value="F:beta-phosphoglucomutase activity"/>
    <property type="evidence" value="ECO:0007669"/>
    <property type="project" value="UniProtKB-EC"/>
</dbReference>
<evidence type="ECO:0000256" key="10">
    <source>
        <dbReference type="ARBA" id="ARBA00044991"/>
    </source>
</evidence>
<dbReference type="AlphaFoldDB" id="A0A328VA41"/>
<name>A0A328VA41_9CHLR</name>
<evidence type="ECO:0000256" key="9">
    <source>
        <dbReference type="ARBA" id="ARBA00044968"/>
    </source>
</evidence>
<dbReference type="Proteomes" id="UP000248706">
    <property type="component" value="Unassembled WGS sequence"/>
</dbReference>
<dbReference type="InterPro" id="IPR010976">
    <property type="entry name" value="B-phosphoglucomutase_hydrolase"/>
</dbReference>
<organism evidence="11 12">
    <name type="scientific">Thermogemmatispora tikiterensis</name>
    <dbReference type="NCBI Taxonomy" id="1825093"/>
    <lineage>
        <taxon>Bacteria</taxon>
        <taxon>Bacillati</taxon>
        <taxon>Chloroflexota</taxon>
        <taxon>Ktedonobacteria</taxon>
        <taxon>Thermogemmatisporales</taxon>
        <taxon>Thermogemmatisporaceae</taxon>
        <taxon>Thermogemmatispora</taxon>
    </lineage>
</organism>
<dbReference type="InterPro" id="IPR023198">
    <property type="entry name" value="PGP-like_dom2"/>
</dbReference>
<comment type="similarity">
    <text evidence="2">Belongs to the HAD-like hydrolase superfamily. CbbY/CbbZ/Gph/YieH family.</text>
</comment>
<evidence type="ECO:0000256" key="8">
    <source>
        <dbReference type="ARBA" id="ARBA00044926"/>
    </source>
</evidence>
<keyword evidence="4" id="KW-0479">Metal-binding</keyword>
<evidence type="ECO:0000256" key="7">
    <source>
        <dbReference type="ARBA" id="ARBA00023277"/>
    </source>
</evidence>
<dbReference type="PANTHER" id="PTHR46193:SF18">
    <property type="entry name" value="HEXITOL PHOSPHATASE B"/>
    <property type="match status" value="1"/>
</dbReference>
<dbReference type="PANTHER" id="PTHR46193">
    <property type="entry name" value="6-PHOSPHOGLUCONATE PHOSPHATASE"/>
    <property type="match status" value="1"/>
</dbReference>
<dbReference type="NCBIfam" id="TIGR02009">
    <property type="entry name" value="PGMB-YQAB-SF"/>
    <property type="match status" value="1"/>
</dbReference>
<keyword evidence="3" id="KW-0597">Phosphoprotein</keyword>
<comment type="cofactor">
    <cofactor evidence="1">
        <name>Mg(2+)</name>
        <dbReference type="ChEBI" id="CHEBI:18420"/>
    </cofactor>
</comment>
<dbReference type="Gene3D" id="3.40.50.1000">
    <property type="entry name" value="HAD superfamily/HAD-like"/>
    <property type="match status" value="1"/>
</dbReference>
<gene>
    <name evidence="11" type="ORF">A4R35_02710</name>
</gene>
<dbReference type="CDD" id="cd07505">
    <property type="entry name" value="HAD_BPGM-like"/>
    <property type="match status" value="1"/>
</dbReference>
<evidence type="ECO:0000256" key="5">
    <source>
        <dbReference type="ARBA" id="ARBA00022842"/>
    </source>
</evidence>
<reference evidence="11 12" key="1">
    <citation type="submission" date="2016-08" db="EMBL/GenBank/DDBJ databases">
        <title>Analysis of Carbohydrate Active Enzymes in Thermogemmatispora T81 Reveals Carbohydrate Degradation Ability.</title>
        <authorList>
            <person name="Tomazini A."/>
            <person name="Lal S."/>
            <person name="Stott M."/>
            <person name="Henrissat B."/>
            <person name="Polikarpov I."/>
            <person name="Sparling R."/>
            <person name="Levin D.B."/>
        </authorList>
    </citation>
    <scope>NUCLEOTIDE SEQUENCE [LARGE SCALE GENOMIC DNA]</scope>
    <source>
        <strain evidence="11 12">T81</strain>
    </source>
</reference>
<sequence length="223" mass="24490">MAEQGLRAVIWDLDGVIIDSAQAHFRAWQRLAQEEGWRLSEEEFRATFGMRNDRIIPLLWGEMPPERVRALSERKEAYFRELVRQNPHSLALPGALELLQAVHEAGIAQALASSTPPENIALISELLGLQRYLQVLISGEMVERGKPAPDISLKAAEALQVPPSACVVIEDAVAGIEAAHAAGMRCLAVATTREPEALREADLVVHSLTEVTVERLRALIPTA</sequence>
<evidence type="ECO:0000256" key="4">
    <source>
        <dbReference type="ARBA" id="ARBA00022723"/>
    </source>
</evidence>
<evidence type="ECO:0000256" key="6">
    <source>
        <dbReference type="ARBA" id="ARBA00023235"/>
    </source>
</evidence>
<evidence type="ECO:0000256" key="2">
    <source>
        <dbReference type="ARBA" id="ARBA00006171"/>
    </source>
</evidence>
<protein>
    <recommendedName>
        <fullName evidence="10">Beta-phosphoglucomutase</fullName>
        <ecNumber evidence="9">5.4.2.6</ecNumber>
    </recommendedName>
</protein>
<keyword evidence="5" id="KW-0460">Magnesium</keyword>
<dbReference type="SUPFAM" id="SSF56784">
    <property type="entry name" value="HAD-like"/>
    <property type="match status" value="1"/>
</dbReference>
<dbReference type="PRINTS" id="PR00413">
    <property type="entry name" value="HADHALOGNASE"/>
</dbReference>